<accession>A0A091BDX9</accession>
<name>A0A091BDX9_9GAMM</name>
<dbReference type="Proteomes" id="UP000029391">
    <property type="component" value="Unassembled WGS sequence"/>
</dbReference>
<comment type="caution">
    <text evidence="2">The sequence shown here is derived from an EMBL/GenBank/DDBJ whole genome shotgun (WGS) entry which is preliminary data.</text>
</comment>
<protein>
    <recommendedName>
        <fullName evidence="4">Dicarboxylate transport domain-containing protein</fullName>
    </recommendedName>
</protein>
<dbReference type="eggNOG" id="COG2911">
    <property type="taxonomic scope" value="Bacteria"/>
</dbReference>
<evidence type="ECO:0000313" key="2">
    <source>
        <dbReference type="EMBL" id="KFN48999.1"/>
    </source>
</evidence>
<gene>
    <name evidence="2" type="ORF">P873_12705</name>
</gene>
<keyword evidence="1" id="KW-0732">Signal</keyword>
<evidence type="ECO:0000256" key="1">
    <source>
        <dbReference type="SAM" id="SignalP"/>
    </source>
</evidence>
<keyword evidence="3" id="KW-1185">Reference proteome</keyword>
<evidence type="ECO:0008006" key="4">
    <source>
        <dbReference type="Google" id="ProtNLM"/>
    </source>
</evidence>
<evidence type="ECO:0000313" key="3">
    <source>
        <dbReference type="Proteomes" id="UP000029391"/>
    </source>
</evidence>
<feature type="chain" id="PRO_5001869697" description="Dicarboxylate transport domain-containing protein" evidence="1">
    <location>
        <begin position="30"/>
        <end position="683"/>
    </location>
</feature>
<dbReference type="AlphaFoldDB" id="A0A091BDX9"/>
<organism evidence="2 3">
    <name type="scientific">Arenimonas composti TR7-09 = DSM 18010</name>
    <dbReference type="NCBI Taxonomy" id="1121013"/>
    <lineage>
        <taxon>Bacteria</taxon>
        <taxon>Pseudomonadati</taxon>
        <taxon>Pseudomonadota</taxon>
        <taxon>Gammaproteobacteria</taxon>
        <taxon>Lysobacterales</taxon>
        <taxon>Lysobacteraceae</taxon>
        <taxon>Arenimonas</taxon>
    </lineage>
</organism>
<reference evidence="2 3" key="1">
    <citation type="submission" date="2013-09" db="EMBL/GenBank/DDBJ databases">
        <title>Genome sequencing of Arenimonas composti.</title>
        <authorList>
            <person name="Chen F."/>
            <person name="Wang G."/>
        </authorList>
    </citation>
    <scope>NUCLEOTIDE SEQUENCE [LARGE SCALE GENOMIC DNA]</scope>
    <source>
        <strain evidence="2 3">TR7-09</strain>
    </source>
</reference>
<dbReference type="EMBL" id="AWXU01000044">
    <property type="protein sequence ID" value="KFN48999.1"/>
    <property type="molecule type" value="Genomic_DNA"/>
</dbReference>
<feature type="signal peptide" evidence="1">
    <location>
        <begin position="1"/>
        <end position="29"/>
    </location>
</feature>
<sequence>MLGSMRRPSGGIKRLLFCLCLLAAGAAPARTVHLDVAHVRSGVGSLDGVQARLQWRDGEPQGALEVRVAAVDFPLLAFRATNLAWRCPLQRPGAGEWVCEGPLAGAGADGRRLSLQLSPVATRAVLDGGGQRISYENQAASPALSRIELRGVPVAWLQGFLEGLWADGHWGSGTVAGRIDVHAPAQGLRVDTDLRLAGVGIETPDGWLAAAGVDAGLEVVYRDDGSADGSGRRIDIGLRTSAGELLVDTFYVPLPESPVDIAVAAESGGDGSWRLPRLRWIDGEVLQAEGSALVDAAGGIAALDLQLHAGDLATVRDRYLSGVLAPAGFADLVLGGSVDARLRLAEGQLQALAISPHAVTAIDPRQRFTLAGVDGDLDWQRAGSGPAGHLRWGAGALFGIGLGGTRFDFEGAGGQLRLAAPAHIAALGGEIRIDGLVWSPPGGGEGTRFELGLALDRLDLGSLSQRLGWPPFTGQISGRIPAARYADNVLALDGGLQMQLFGGRVGIDGVVLERPFGAAPSLSADVAIDDIDLEPLTAAFGFGAITGRLDGRIAGLRMIDWSPVRFDAFLQTDPAWNGRQRISYRAVEDITRVGGGGGLMGGLQTQALKFFDDFGYRRIGLGCRLRDNVCDMSGVDSAGDGYTIVQGAGLPRIQVVGFRRRVDWPTLVDRLQAATEGQAPVID</sequence>
<dbReference type="STRING" id="1121013.GCA_000426365_00751"/>
<proteinExistence type="predicted"/>